<evidence type="ECO:0000256" key="3">
    <source>
        <dbReference type="SAM" id="SignalP"/>
    </source>
</evidence>
<feature type="coiled-coil region" evidence="1">
    <location>
        <begin position="339"/>
        <end position="401"/>
    </location>
</feature>
<proteinExistence type="predicted"/>
<reference evidence="5 6" key="1">
    <citation type="submission" date="2019-05" db="EMBL/GenBank/DDBJ databases">
        <title>Emergence of the Ug99 lineage of the wheat stem rust pathogen through somatic hybridization.</title>
        <authorList>
            <person name="Li F."/>
            <person name="Upadhyaya N.M."/>
            <person name="Sperschneider J."/>
            <person name="Matny O."/>
            <person name="Nguyen-Phuc H."/>
            <person name="Mago R."/>
            <person name="Raley C."/>
            <person name="Miller M.E."/>
            <person name="Silverstein K.A.T."/>
            <person name="Henningsen E."/>
            <person name="Hirsch C.D."/>
            <person name="Visser B."/>
            <person name="Pretorius Z.A."/>
            <person name="Steffenson B.J."/>
            <person name="Schwessinger B."/>
            <person name="Dodds P.N."/>
            <person name="Figueroa M."/>
        </authorList>
    </citation>
    <scope>NUCLEOTIDE SEQUENCE [LARGE SCALE GENOMIC DNA]</scope>
    <source>
        <strain evidence="5">21-0</strain>
    </source>
</reference>
<evidence type="ECO:0000256" key="1">
    <source>
        <dbReference type="SAM" id="Coils"/>
    </source>
</evidence>
<feature type="chain" id="PRO_5022783153" description="DUF7872 domain-containing protein" evidence="3">
    <location>
        <begin position="27"/>
        <end position="823"/>
    </location>
</feature>
<dbReference type="OrthoDB" id="2497477at2759"/>
<protein>
    <recommendedName>
        <fullName evidence="4">DUF7872 domain-containing protein</fullName>
    </recommendedName>
</protein>
<dbReference type="Proteomes" id="UP000324748">
    <property type="component" value="Unassembled WGS sequence"/>
</dbReference>
<feature type="signal peptide" evidence="3">
    <location>
        <begin position="1"/>
        <end position="26"/>
    </location>
</feature>
<dbReference type="InterPro" id="IPR057194">
    <property type="entry name" value="DUF7872"/>
</dbReference>
<evidence type="ECO:0000259" key="4">
    <source>
        <dbReference type="Pfam" id="PF25278"/>
    </source>
</evidence>
<dbReference type="PANTHER" id="PTHR33339:SF1">
    <property type="entry name" value="LYSM DOMAIN-CONTAINING PROTEIN"/>
    <property type="match status" value="1"/>
</dbReference>
<feature type="domain" description="DUF7872" evidence="4">
    <location>
        <begin position="627"/>
        <end position="817"/>
    </location>
</feature>
<gene>
    <name evidence="5" type="ORF">PGT21_032826</name>
</gene>
<evidence type="ECO:0000313" key="6">
    <source>
        <dbReference type="Proteomes" id="UP000324748"/>
    </source>
</evidence>
<evidence type="ECO:0000313" key="5">
    <source>
        <dbReference type="EMBL" id="KAA1075284.1"/>
    </source>
</evidence>
<dbReference type="Pfam" id="PF25278">
    <property type="entry name" value="DUF7872"/>
    <property type="match status" value="1"/>
</dbReference>
<keyword evidence="6" id="KW-1185">Reference proteome</keyword>
<dbReference type="AlphaFoldDB" id="A0A5B0MH25"/>
<feature type="region of interest" description="Disordered" evidence="2">
    <location>
        <begin position="595"/>
        <end position="616"/>
    </location>
</feature>
<keyword evidence="3" id="KW-0732">Signal</keyword>
<evidence type="ECO:0000256" key="2">
    <source>
        <dbReference type="SAM" id="MobiDB-lite"/>
    </source>
</evidence>
<keyword evidence="1" id="KW-0175">Coiled coil</keyword>
<comment type="caution">
    <text evidence="5">The sequence shown here is derived from an EMBL/GenBank/DDBJ whole genome shotgun (WGS) entry which is preliminary data.</text>
</comment>
<sequence>MKMGIASFYPTLSLIVLSTLFRTSNGLVPSNCDRPPAVHSAWHANHMDDYLQNYPQAGSLTFQEYLNQVGVHDFSCGIGKDCELTRRDSCNQSINDSDWLVLESVANWNTYVNSLSTETDRIGTELFTDVAVKMAGFLHQPDQPPRAHLRKRGVGLDANKIEKIPNDIKIADGERPTGDFEVDPVEIKNGLKAPLVTRVVPESKNLVPLQLPSMWLRVTRYLKEFASRGSLGIRKMMRSNKSGLPPVPFFPSELRVVADGADDQEALARDAQKLELLKTWRSAYSKLMNNQVPLDEKVKGELLQELSKYLAEWNKLSQEEFKWVNEQIKKESQADLAKYQQAVRQRADLEGERDGLTASDATDIKVKNQALGEVKKAGKYLDKAHDEVEKARQKRVETLNKLIEDQDRIIESLMTPKGTWALDPSHVESTPELPHSLAGVKIYPPPSPARLEPKELFSKRSAHLAYEKNLLRKRWSQLYQAAIRRKVGETAQRSKARLEELVKIIEQWKLLDREHLLTRRIEAMQALIDHNTQQVPKKKILEVYRSLHSLWMPHVAQLADLKEKHPKEVAEVSALFPNRFIQLATHDASVELKQRMQQKAPKKSKTKRDLSSVPSQKKLIEGHEKSAVLSKTKSLVRKNVKKILTTTSLDGRRNHHSSHQGIFNIIQHGRFLSGFDFELLVQDLELLIQLSLVSRMLQKANAYVDVDVSAKCDPQSYQFRINDHSASFCGSQEIVHTITVEEHNLIEHDFPNLNLRDLNNALSSNGYQLSTIIHLALQCHHSKAGAINDEIDVYPMPSSKSLVRLTGVSMCMVELPVHYQATK</sequence>
<organism evidence="5 6">
    <name type="scientific">Puccinia graminis f. sp. tritici</name>
    <dbReference type="NCBI Taxonomy" id="56615"/>
    <lineage>
        <taxon>Eukaryota</taxon>
        <taxon>Fungi</taxon>
        <taxon>Dikarya</taxon>
        <taxon>Basidiomycota</taxon>
        <taxon>Pucciniomycotina</taxon>
        <taxon>Pucciniomycetes</taxon>
        <taxon>Pucciniales</taxon>
        <taxon>Pucciniaceae</taxon>
        <taxon>Puccinia</taxon>
    </lineage>
</organism>
<accession>A0A5B0MH25</accession>
<dbReference type="PANTHER" id="PTHR33339">
    <property type="entry name" value="LYSM DOMAIN-CONTAINING PROTEIN"/>
    <property type="match status" value="1"/>
</dbReference>
<dbReference type="EMBL" id="VSWC01000157">
    <property type="protein sequence ID" value="KAA1075284.1"/>
    <property type="molecule type" value="Genomic_DNA"/>
</dbReference>
<name>A0A5B0MH25_PUCGR</name>